<dbReference type="Gene3D" id="3.40.50.200">
    <property type="entry name" value="Peptidase S8/S53 domain"/>
    <property type="match status" value="1"/>
</dbReference>
<dbReference type="PROSITE" id="PS51892">
    <property type="entry name" value="SUBTILASE"/>
    <property type="match status" value="1"/>
</dbReference>
<feature type="active site" description="Charge relay system" evidence="5 6">
    <location>
        <position position="316"/>
    </location>
</feature>
<dbReference type="EMBL" id="VJZE01000058">
    <property type="protein sequence ID" value="MPY40543.1"/>
    <property type="molecule type" value="Genomic_DNA"/>
</dbReference>
<dbReference type="InterPro" id="IPR051048">
    <property type="entry name" value="Peptidase_S8/S53_subtilisin"/>
</dbReference>
<dbReference type="AlphaFoldDB" id="A0A5N8VZ72"/>
<keyword evidence="11" id="KW-1185">Reference proteome</keyword>
<dbReference type="GO" id="GO:0006508">
    <property type="term" value="P:proteolysis"/>
    <property type="evidence" value="ECO:0007669"/>
    <property type="project" value="UniProtKB-KW"/>
</dbReference>
<evidence type="ECO:0000256" key="5">
    <source>
        <dbReference type="PIRSR" id="PIRSR615500-1"/>
    </source>
</evidence>
<evidence type="ECO:0000313" key="10">
    <source>
        <dbReference type="EMBL" id="MPY40543.1"/>
    </source>
</evidence>
<dbReference type="SUPFAM" id="SSF52743">
    <property type="entry name" value="Subtilisin-like"/>
    <property type="match status" value="1"/>
</dbReference>
<evidence type="ECO:0000313" key="11">
    <source>
        <dbReference type="Proteomes" id="UP000326979"/>
    </source>
</evidence>
<feature type="active site" description="Charge relay system" evidence="5 6">
    <location>
        <position position="348"/>
    </location>
</feature>
<feature type="compositionally biased region" description="Basic and acidic residues" evidence="8">
    <location>
        <begin position="1"/>
        <end position="10"/>
    </location>
</feature>
<comment type="similarity">
    <text evidence="1 6 7">Belongs to the peptidase S8 family.</text>
</comment>
<evidence type="ECO:0000256" key="4">
    <source>
        <dbReference type="ARBA" id="ARBA00022825"/>
    </source>
</evidence>
<accession>A0A5N8VZ72</accession>
<dbReference type="PROSITE" id="PS00137">
    <property type="entry name" value="SUBTILASE_HIS"/>
    <property type="match status" value="1"/>
</dbReference>
<dbReference type="OrthoDB" id="9798386at2"/>
<dbReference type="Pfam" id="PF00082">
    <property type="entry name" value="Peptidase_S8"/>
    <property type="match status" value="1"/>
</dbReference>
<evidence type="ECO:0000259" key="9">
    <source>
        <dbReference type="Pfam" id="PF00082"/>
    </source>
</evidence>
<dbReference type="GO" id="GO:0004252">
    <property type="term" value="F:serine-type endopeptidase activity"/>
    <property type="evidence" value="ECO:0007669"/>
    <property type="project" value="UniProtKB-UniRule"/>
</dbReference>
<evidence type="ECO:0000256" key="8">
    <source>
        <dbReference type="SAM" id="MobiDB-lite"/>
    </source>
</evidence>
<dbReference type="PANTHER" id="PTHR43399">
    <property type="entry name" value="SUBTILISIN-RELATED"/>
    <property type="match status" value="1"/>
</dbReference>
<evidence type="ECO:0000256" key="7">
    <source>
        <dbReference type="RuleBase" id="RU003355"/>
    </source>
</evidence>
<dbReference type="InterPro" id="IPR015500">
    <property type="entry name" value="Peptidase_S8_subtilisin-rel"/>
</dbReference>
<sequence length="1199" mass="126486">MSRHRADLGRRRAGRAAHRSPCGRPPRPFPPPLPGTHCLTCACNSRPSKCHRHRYAVAAQLTNSCAAVSLPSLASTATRHSSTGGTLRRRVKATCAATAAATVAAVLATGLTGSAQATPVPTPVQAAKVMETVGKHRITLVTGDRVIVDAKGRVTGMDRAKGRERVPVQIREVDGHTLVIPVDAAGMIASGRLDQRLFDVTELSKAANRRNQRDGVKVIVGYKGTARTAKADVRDSGTLSRTFKTLNLDAVQAPAKDTPELWDALTDDGTVASGVSRIWLDGVRKAALDKSVPQIGAPKLWAKGYDGKGVKVAVLDTGIDTAHADLKDQVIASKNFTNARTTGDRVGHGTHVASTIAGTGAKSGGKYKGVAPGAKILNGKVLNDEGEGSDSEIIAGMEWAAAQNADIVNLSLGGGDSEEVDPMEALVNKLSEEKGILFAIAAGNEGKKGVMTVGSPGSAANALTVGAVDGDDKLAEFSSRGPTVDGRMKPDVSAPGVQITAASAKGNDIAKEVGENPAGYMSISGTSMATPHVAGAAALLKQAHPDWKYSQLKSVLMGSAKAGTYAPLQGGTGRIQVDKALDQTVVAEPTSLGFPVQLYPHTDDTPVSKKLTYRNSGTKDVTLSLSVEGFDPTGKAAPEGFFTLGAKTVTVPAGGTASVDVTVNTKLGGTLNGGYSAAVTATGDGQSVRSAVGVEREREAYDVTIKHIERPGQSLKHLVRLWSTEWDAENFMNLEPTTDDSVTLRATKGEYVLNSLSAKDFDSTPGGVDWMVQPVLKVDKNMTVTLDLNKTKPIDITVPDAEAKPLTALVAYRYMPLRNSLADMVMMPSFSDIRVAHVGAALPDAWLSQTWSGQWSKGTGAEYDIAGNKQVSKVFAPVHHYKASEFATMKASLGASTPGKTGALDMTVTAGNSIDYGLHTPIEQKLPATRTLHLSTGNGAGYAFSFEQYSGKLDEEGHPIADAFTETGGYQELTAGKTYRTTFNTGVFAPRVAPHQSGIFREANKIYGRLPIFADGSGRELFSDLTSVKTTLYRNGQKVGSNTDPLTSKAPFKVPAGEAEYRLTATAGRSATIHAASSRIDMSWTFRSKKPSGSGLPTELPVSTVRFKAPVDLSTRVKAGQTVTYPVTVEGAARGRNLKSLTVYVSYDDGRTWKKTEVRNGKITVKNPAKGKGVSLRAKIIDKKGNKSTISVHNAYYGK</sequence>
<dbReference type="InterPro" id="IPR017297">
    <property type="entry name" value="Peptidase_S8A_DPH-A"/>
</dbReference>
<dbReference type="PRINTS" id="PR00723">
    <property type="entry name" value="SUBTILISIN"/>
</dbReference>
<feature type="active site" description="Charge relay system" evidence="5 6">
    <location>
        <position position="527"/>
    </location>
</feature>
<dbReference type="InterPro" id="IPR022398">
    <property type="entry name" value="Peptidase_S8_His-AS"/>
</dbReference>
<feature type="region of interest" description="Disordered" evidence="8">
    <location>
        <begin position="1"/>
        <end position="29"/>
    </location>
</feature>
<evidence type="ECO:0000256" key="3">
    <source>
        <dbReference type="ARBA" id="ARBA00022801"/>
    </source>
</evidence>
<dbReference type="PROSITE" id="PS00136">
    <property type="entry name" value="SUBTILASE_ASP"/>
    <property type="match status" value="1"/>
</dbReference>
<dbReference type="CDD" id="cd07487">
    <property type="entry name" value="Peptidases_S8_1"/>
    <property type="match status" value="1"/>
</dbReference>
<gene>
    <name evidence="10" type="ORF">FNH04_11695</name>
</gene>
<evidence type="ECO:0000256" key="6">
    <source>
        <dbReference type="PROSITE-ProRule" id="PRU01240"/>
    </source>
</evidence>
<comment type="caution">
    <text evidence="10">The sequence shown here is derived from an EMBL/GenBank/DDBJ whole genome shotgun (WGS) entry which is preliminary data.</text>
</comment>
<keyword evidence="3 6" id="KW-0378">Hydrolase</keyword>
<dbReference type="InterPro" id="IPR000209">
    <property type="entry name" value="Peptidase_S8/S53_dom"/>
</dbReference>
<dbReference type="InterPro" id="IPR036852">
    <property type="entry name" value="Peptidase_S8/S53_dom_sf"/>
</dbReference>
<dbReference type="Proteomes" id="UP000326979">
    <property type="component" value="Unassembled WGS sequence"/>
</dbReference>
<dbReference type="PIRSF" id="PIRSF037854">
    <property type="entry name" value="Dihydropyridine_esterase"/>
    <property type="match status" value="1"/>
</dbReference>
<name>A0A5N8VZ72_9ACTN</name>
<proteinExistence type="inferred from homology"/>
<protein>
    <submittedName>
        <fullName evidence="10">S8 family serine peptidase</fullName>
    </submittedName>
</protein>
<dbReference type="PANTHER" id="PTHR43399:SF4">
    <property type="entry name" value="CELL WALL-ASSOCIATED PROTEASE"/>
    <property type="match status" value="1"/>
</dbReference>
<keyword evidence="2 6" id="KW-0645">Protease</keyword>
<dbReference type="InterPro" id="IPR023827">
    <property type="entry name" value="Peptidase_S8_Asp-AS"/>
</dbReference>
<evidence type="ECO:0000256" key="1">
    <source>
        <dbReference type="ARBA" id="ARBA00011073"/>
    </source>
</evidence>
<reference evidence="10 11" key="1">
    <citation type="submission" date="2019-07" db="EMBL/GenBank/DDBJ databases">
        <title>New species of Amycolatopsis and Streptomyces.</title>
        <authorList>
            <person name="Duangmal K."/>
            <person name="Teo W.F.A."/>
            <person name="Lipun K."/>
        </authorList>
    </citation>
    <scope>NUCLEOTIDE SEQUENCE [LARGE SCALE GENOMIC DNA]</scope>
    <source>
        <strain evidence="10 11">TISTR 2346</strain>
    </source>
</reference>
<dbReference type="InterPro" id="IPR023828">
    <property type="entry name" value="Peptidase_S8_Ser-AS"/>
</dbReference>
<evidence type="ECO:0000256" key="2">
    <source>
        <dbReference type="ARBA" id="ARBA00022670"/>
    </source>
</evidence>
<keyword evidence="4 6" id="KW-0720">Serine protease</keyword>
<organism evidence="10 11">
    <name type="scientific">Streptomyces phyllanthi</name>
    <dbReference type="NCBI Taxonomy" id="1803180"/>
    <lineage>
        <taxon>Bacteria</taxon>
        <taxon>Bacillati</taxon>
        <taxon>Actinomycetota</taxon>
        <taxon>Actinomycetes</taxon>
        <taxon>Kitasatosporales</taxon>
        <taxon>Streptomycetaceae</taxon>
        <taxon>Streptomyces</taxon>
    </lineage>
</organism>
<feature type="domain" description="Peptidase S8/S53" evidence="9">
    <location>
        <begin position="307"/>
        <end position="563"/>
    </location>
</feature>
<dbReference type="PROSITE" id="PS00138">
    <property type="entry name" value="SUBTILASE_SER"/>
    <property type="match status" value="1"/>
</dbReference>